<accession>A0A2M9A4P9</accession>
<dbReference type="InterPro" id="IPR016040">
    <property type="entry name" value="NAD(P)-bd_dom"/>
</dbReference>
<dbReference type="InterPro" id="IPR036291">
    <property type="entry name" value="NAD(P)-bd_dom_sf"/>
</dbReference>
<keyword evidence="3" id="KW-1185">Reference proteome</keyword>
<reference evidence="2 3" key="1">
    <citation type="submission" date="2017-11" db="EMBL/GenBank/DDBJ databases">
        <title>Animal gut microbial communities from fecal samples from Wisconsin, USA.</title>
        <authorList>
            <person name="Neumann A."/>
        </authorList>
    </citation>
    <scope>NUCLEOTIDE SEQUENCE [LARGE SCALE GENOMIC DNA]</scope>
    <source>
        <strain evidence="2 3">UWS3</strain>
    </source>
</reference>
<evidence type="ECO:0000313" key="2">
    <source>
        <dbReference type="EMBL" id="PJJ40692.1"/>
    </source>
</evidence>
<dbReference type="PANTHER" id="PTHR14097">
    <property type="entry name" value="OXIDOREDUCTASE HTATIP2"/>
    <property type="match status" value="1"/>
</dbReference>
<evidence type="ECO:0000313" key="3">
    <source>
        <dbReference type="Proteomes" id="UP000231134"/>
    </source>
</evidence>
<dbReference type="Proteomes" id="UP000231134">
    <property type="component" value="Unassembled WGS sequence"/>
</dbReference>
<evidence type="ECO:0000259" key="1">
    <source>
        <dbReference type="Pfam" id="PF13460"/>
    </source>
</evidence>
<comment type="caution">
    <text evidence="2">The sequence shown here is derived from an EMBL/GenBank/DDBJ whole genome shotgun (WGS) entry which is preliminary data.</text>
</comment>
<protein>
    <submittedName>
        <fullName evidence="2">Uncharacterized protein YbjT (DUF2867 family)</fullName>
    </submittedName>
</protein>
<dbReference type="AlphaFoldDB" id="A0A2M9A4P9"/>
<dbReference type="EMBL" id="PGEX01000001">
    <property type="protein sequence ID" value="PJJ40692.1"/>
    <property type="molecule type" value="Genomic_DNA"/>
</dbReference>
<proteinExistence type="predicted"/>
<organism evidence="2 3">
    <name type="scientific">Hallerella succinigenes</name>
    <dbReference type="NCBI Taxonomy" id="1896222"/>
    <lineage>
        <taxon>Bacteria</taxon>
        <taxon>Pseudomonadati</taxon>
        <taxon>Fibrobacterota</taxon>
        <taxon>Fibrobacteria</taxon>
        <taxon>Fibrobacterales</taxon>
        <taxon>Fibrobacteraceae</taxon>
        <taxon>Hallerella</taxon>
    </lineage>
</organism>
<feature type="domain" description="NAD(P)-binding" evidence="1">
    <location>
        <begin position="7"/>
        <end position="150"/>
    </location>
</feature>
<dbReference type="OrthoDB" id="9798632at2"/>
<sequence>MIVTLLGSTGLVGKEVLQFLEASSFVEKIILPVRKIGKGPVGAKSYPVEIDFENLKLHKNIFLADAVICCLGTTLKKAGSKKAREHVDLQIPLAAAAISKAQKVKHFLVVSAQGANPHSPFHYNRTKGLLEEGLSMLGFPSLTIVRPSLLLGKRSEYRAAENFLQKISEKHLHFFPEFWRPVHAKAVAATLIASLEYPPTGKHVIFNRTIARSDAF</sequence>
<dbReference type="Pfam" id="PF13460">
    <property type="entry name" value="NAD_binding_10"/>
    <property type="match status" value="1"/>
</dbReference>
<dbReference type="PANTHER" id="PTHR14097:SF7">
    <property type="entry name" value="OXIDOREDUCTASE HTATIP2"/>
    <property type="match status" value="1"/>
</dbReference>
<dbReference type="RefSeq" id="WP_100424749.1">
    <property type="nucleotide sequence ID" value="NZ_PGEX01000001.1"/>
</dbReference>
<name>A0A2M9A4P9_9BACT</name>
<dbReference type="SUPFAM" id="SSF51735">
    <property type="entry name" value="NAD(P)-binding Rossmann-fold domains"/>
    <property type="match status" value="1"/>
</dbReference>
<gene>
    <name evidence="2" type="ORF">BGX16_0629</name>
</gene>
<dbReference type="Gene3D" id="3.40.50.720">
    <property type="entry name" value="NAD(P)-binding Rossmann-like Domain"/>
    <property type="match status" value="1"/>
</dbReference>